<dbReference type="InterPro" id="IPR011993">
    <property type="entry name" value="PH-like_dom_sf"/>
</dbReference>
<dbReference type="AlphaFoldDB" id="A0A2S4KZM3"/>
<comment type="caution">
    <text evidence="3">The sequence shown here is derived from an EMBL/GenBank/DDBJ whole genome shotgun (WGS) entry which is preliminary data.</text>
</comment>
<dbReference type="InterPro" id="IPR041681">
    <property type="entry name" value="PH_9"/>
</dbReference>
<proteinExistence type="predicted"/>
<dbReference type="OrthoDB" id="5865767at2759"/>
<evidence type="ECO:0000313" key="3">
    <source>
        <dbReference type="EMBL" id="POR35648.1"/>
    </source>
</evidence>
<evidence type="ECO:0000256" key="1">
    <source>
        <dbReference type="SAM" id="MobiDB-lite"/>
    </source>
</evidence>
<dbReference type="EMBL" id="PKSG01000426">
    <property type="protein sequence ID" value="POR35648.1"/>
    <property type="molecule type" value="Genomic_DNA"/>
</dbReference>
<feature type="compositionally biased region" description="Low complexity" evidence="1">
    <location>
        <begin position="263"/>
        <end position="282"/>
    </location>
</feature>
<reference evidence="3 4" key="1">
    <citation type="submission" date="2018-01" db="EMBL/GenBank/DDBJ databases">
        <title>Harnessing the power of phylogenomics to disentangle the directionality and signatures of interkingdom host jumping in the parasitic fungal genus Tolypocladium.</title>
        <authorList>
            <person name="Quandt C.A."/>
            <person name="Patterson W."/>
            <person name="Spatafora J.W."/>
        </authorList>
    </citation>
    <scope>NUCLEOTIDE SEQUENCE [LARGE SCALE GENOMIC DNA]</scope>
    <source>
        <strain evidence="3 4">NRBC 100945</strain>
    </source>
</reference>
<evidence type="ECO:0000259" key="2">
    <source>
        <dbReference type="SMART" id="SM00233"/>
    </source>
</evidence>
<dbReference type="PANTHER" id="PTHR37283">
    <property type="entry name" value="PH DOMAIN-CONTAINING PROTEIN YHR131C"/>
    <property type="match status" value="1"/>
</dbReference>
<protein>
    <recommendedName>
        <fullName evidence="2">PH domain-containing protein</fullName>
    </recommendedName>
</protein>
<sequence length="438" mass="48873">MDPRDASAGEDGQSSPGAAPPLRRRYSMEEDMYYKHIMSVPQRRPPQPPSYQPSSREPDGDRQSQGQGPRVRKGKEVATPWQEGAYDEDDQEHDESLPGYQSTVSIEGVFAKKHEIEHTIKRAEDRHWHTVFVTLNGTALNVYDVKKDWGWGKSRDGPTICPDNPPWVRKAKLEKSYSLLHADAGIAADYSKRRYVIRIRAETDQFLLSCIELSTFVKWLECLFAAIDVAAPIDDRDFPRDMSIPRVQRIRWFQGRSPALPGYAAATATGPQGQQAAGGSTSDTLAESSAQASQARPEPEPASAEQATSQSHPQPLPSAASGLGTQSPSGDASGGPPRIEPPRRMSTTTYPNSSVDPHTGKWFPEHKWSSAHDLLYAKLCYSNLLFRSPRKSNYIISKGKQWFVDWGTGRMVRVLPPNYGEIDFFGPWQVIHTENSRI</sequence>
<dbReference type="InterPro" id="IPR001849">
    <property type="entry name" value="PH_domain"/>
</dbReference>
<dbReference type="SUPFAM" id="SSF50729">
    <property type="entry name" value="PH domain-like"/>
    <property type="match status" value="1"/>
</dbReference>
<dbReference type="Gene3D" id="2.30.29.30">
    <property type="entry name" value="Pleckstrin-homology domain (PH domain)/Phosphotyrosine-binding domain (PTB)"/>
    <property type="match status" value="1"/>
</dbReference>
<feature type="domain" description="PH" evidence="2">
    <location>
        <begin position="104"/>
        <end position="230"/>
    </location>
</feature>
<feature type="compositionally biased region" description="Polar residues" evidence="1">
    <location>
        <begin position="283"/>
        <end position="294"/>
    </location>
</feature>
<dbReference type="SMART" id="SM00233">
    <property type="entry name" value="PH"/>
    <property type="match status" value="1"/>
</dbReference>
<name>A0A2S4KZM3_9HYPO</name>
<organism evidence="3 4">
    <name type="scientific">Tolypocladium paradoxum</name>
    <dbReference type="NCBI Taxonomy" id="94208"/>
    <lineage>
        <taxon>Eukaryota</taxon>
        <taxon>Fungi</taxon>
        <taxon>Dikarya</taxon>
        <taxon>Ascomycota</taxon>
        <taxon>Pezizomycotina</taxon>
        <taxon>Sordariomycetes</taxon>
        <taxon>Hypocreomycetidae</taxon>
        <taxon>Hypocreales</taxon>
        <taxon>Ophiocordycipitaceae</taxon>
        <taxon>Tolypocladium</taxon>
    </lineage>
</organism>
<dbReference type="Proteomes" id="UP000237481">
    <property type="component" value="Unassembled WGS sequence"/>
</dbReference>
<dbReference type="PANTHER" id="PTHR37283:SF1">
    <property type="entry name" value="PH DOMAIN-CONTAINING PROTEIN YHR131C"/>
    <property type="match status" value="1"/>
</dbReference>
<feature type="region of interest" description="Disordered" evidence="1">
    <location>
        <begin position="263"/>
        <end position="360"/>
    </location>
</feature>
<dbReference type="Pfam" id="PF15410">
    <property type="entry name" value="PH_9"/>
    <property type="match status" value="1"/>
</dbReference>
<evidence type="ECO:0000313" key="4">
    <source>
        <dbReference type="Proteomes" id="UP000237481"/>
    </source>
</evidence>
<feature type="compositionally biased region" description="Polar residues" evidence="1">
    <location>
        <begin position="345"/>
        <end position="356"/>
    </location>
</feature>
<accession>A0A2S4KZM3</accession>
<dbReference type="STRING" id="94208.A0A2S4KZM3"/>
<keyword evidence="4" id="KW-1185">Reference proteome</keyword>
<gene>
    <name evidence="3" type="ORF">TPAR_04134</name>
</gene>
<feature type="region of interest" description="Disordered" evidence="1">
    <location>
        <begin position="1"/>
        <end position="97"/>
    </location>
</feature>